<protein>
    <submittedName>
        <fullName evidence="2">Uncharacterized protein</fullName>
    </submittedName>
</protein>
<evidence type="ECO:0000313" key="3">
    <source>
        <dbReference type="Proteomes" id="UP000054144"/>
    </source>
</evidence>
<dbReference type="AlphaFoldDB" id="A0A0D7A258"/>
<name>A0A0D7A258_9AGAR</name>
<feature type="region of interest" description="Disordered" evidence="1">
    <location>
        <begin position="77"/>
        <end position="110"/>
    </location>
</feature>
<dbReference type="Proteomes" id="UP000054144">
    <property type="component" value="Unassembled WGS sequence"/>
</dbReference>
<feature type="compositionally biased region" description="Polar residues" evidence="1">
    <location>
        <begin position="77"/>
        <end position="99"/>
    </location>
</feature>
<accession>A0A0D7A258</accession>
<reference evidence="2 3" key="1">
    <citation type="journal article" date="2015" name="Fungal Genet. Biol.">
        <title>Evolution of novel wood decay mechanisms in Agaricales revealed by the genome sequences of Fistulina hepatica and Cylindrobasidium torrendii.</title>
        <authorList>
            <person name="Floudas D."/>
            <person name="Held B.W."/>
            <person name="Riley R."/>
            <person name="Nagy L.G."/>
            <person name="Koehler G."/>
            <person name="Ransdell A.S."/>
            <person name="Younus H."/>
            <person name="Chow J."/>
            <person name="Chiniquy J."/>
            <person name="Lipzen A."/>
            <person name="Tritt A."/>
            <person name="Sun H."/>
            <person name="Haridas S."/>
            <person name="LaButti K."/>
            <person name="Ohm R.A."/>
            <person name="Kues U."/>
            <person name="Blanchette R.A."/>
            <person name="Grigoriev I.V."/>
            <person name="Minto R.E."/>
            <person name="Hibbett D.S."/>
        </authorList>
    </citation>
    <scope>NUCLEOTIDE SEQUENCE [LARGE SCALE GENOMIC DNA]</scope>
    <source>
        <strain evidence="2 3">ATCC 64428</strain>
    </source>
</reference>
<evidence type="ECO:0000313" key="2">
    <source>
        <dbReference type="EMBL" id="KIY43026.1"/>
    </source>
</evidence>
<evidence type="ECO:0000256" key="1">
    <source>
        <dbReference type="SAM" id="MobiDB-lite"/>
    </source>
</evidence>
<keyword evidence="3" id="KW-1185">Reference proteome</keyword>
<organism evidence="2 3">
    <name type="scientific">Fistulina hepatica ATCC 64428</name>
    <dbReference type="NCBI Taxonomy" id="1128425"/>
    <lineage>
        <taxon>Eukaryota</taxon>
        <taxon>Fungi</taxon>
        <taxon>Dikarya</taxon>
        <taxon>Basidiomycota</taxon>
        <taxon>Agaricomycotina</taxon>
        <taxon>Agaricomycetes</taxon>
        <taxon>Agaricomycetidae</taxon>
        <taxon>Agaricales</taxon>
        <taxon>Fistulinaceae</taxon>
        <taxon>Fistulina</taxon>
    </lineage>
</organism>
<proteinExistence type="predicted"/>
<gene>
    <name evidence="2" type="ORF">FISHEDRAFT_62989</name>
</gene>
<dbReference type="EMBL" id="KN882144">
    <property type="protein sequence ID" value="KIY43026.1"/>
    <property type="molecule type" value="Genomic_DNA"/>
</dbReference>
<sequence>MSISGVRKWLYYGPDPDGAREGDVFALDGGPTAGRMGLLREGPCGGGGGGGFLPGADRNKGWRAETEGYSNSTCARVQTRTASGRQESPCSATRASEQESGVGEEKQISRKARLGSDNTDLWWYGRTGADSVDPWEYNNSCRGWGGLGRAGRYQFRITLFLVFPLTGTPARFLVVLDAEGEMGDGVLASFDLDSLSLWRGRDGQGLD</sequence>